<organism evidence="1 2">
    <name type="scientific">Dipteronia sinensis</name>
    <dbReference type="NCBI Taxonomy" id="43782"/>
    <lineage>
        <taxon>Eukaryota</taxon>
        <taxon>Viridiplantae</taxon>
        <taxon>Streptophyta</taxon>
        <taxon>Embryophyta</taxon>
        <taxon>Tracheophyta</taxon>
        <taxon>Spermatophyta</taxon>
        <taxon>Magnoliopsida</taxon>
        <taxon>eudicotyledons</taxon>
        <taxon>Gunneridae</taxon>
        <taxon>Pentapetalae</taxon>
        <taxon>rosids</taxon>
        <taxon>malvids</taxon>
        <taxon>Sapindales</taxon>
        <taxon>Sapindaceae</taxon>
        <taxon>Hippocastanoideae</taxon>
        <taxon>Acereae</taxon>
        <taxon>Dipteronia</taxon>
    </lineage>
</organism>
<dbReference type="EMBL" id="JANJYJ010000002">
    <property type="protein sequence ID" value="KAK3227612.1"/>
    <property type="molecule type" value="Genomic_DNA"/>
</dbReference>
<name>A0AAE0B0L8_9ROSI</name>
<evidence type="ECO:0000313" key="2">
    <source>
        <dbReference type="Proteomes" id="UP001281410"/>
    </source>
</evidence>
<protein>
    <submittedName>
        <fullName evidence="1">Uncharacterized protein</fullName>
    </submittedName>
</protein>
<accession>A0AAE0B0L8</accession>
<gene>
    <name evidence="1" type="ORF">Dsin_007474</name>
</gene>
<comment type="caution">
    <text evidence="1">The sequence shown here is derived from an EMBL/GenBank/DDBJ whole genome shotgun (WGS) entry which is preliminary data.</text>
</comment>
<reference evidence="1" key="1">
    <citation type="journal article" date="2023" name="Plant J.">
        <title>Genome sequences and population genomics provide insights into the demographic history, inbreeding, and mutation load of two 'living fossil' tree species of Dipteronia.</title>
        <authorList>
            <person name="Feng Y."/>
            <person name="Comes H.P."/>
            <person name="Chen J."/>
            <person name="Zhu S."/>
            <person name="Lu R."/>
            <person name="Zhang X."/>
            <person name="Li P."/>
            <person name="Qiu J."/>
            <person name="Olsen K.M."/>
            <person name="Qiu Y."/>
        </authorList>
    </citation>
    <scope>NUCLEOTIDE SEQUENCE</scope>
    <source>
        <strain evidence="1">NBL</strain>
    </source>
</reference>
<keyword evidence="2" id="KW-1185">Reference proteome</keyword>
<dbReference type="AlphaFoldDB" id="A0AAE0B0L8"/>
<sequence>ELIDVEGDGMADMVFRCIQEMDIDNMMKLRLRIENPPRRKHMVYLGGAVLAGIMKVCSLLRTTTVQTKAAKIQVSKP</sequence>
<proteinExistence type="predicted"/>
<feature type="non-terminal residue" evidence="1">
    <location>
        <position position="1"/>
    </location>
</feature>
<dbReference type="Proteomes" id="UP001281410">
    <property type="component" value="Unassembled WGS sequence"/>
</dbReference>
<evidence type="ECO:0000313" key="1">
    <source>
        <dbReference type="EMBL" id="KAK3227612.1"/>
    </source>
</evidence>